<dbReference type="Gene3D" id="1.20.58.570">
    <property type="match status" value="1"/>
</dbReference>
<dbReference type="GO" id="GO:0000902">
    <property type="term" value="P:cell morphogenesis"/>
    <property type="evidence" value="ECO:0007669"/>
    <property type="project" value="TreeGrafter"/>
</dbReference>
<dbReference type="GO" id="GO:0051016">
    <property type="term" value="P:barbed-end actin filament capping"/>
    <property type="evidence" value="ECO:0007669"/>
    <property type="project" value="UniProtKB-UniRule"/>
</dbReference>
<keyword evidence="4 7" id="KW-0963">Cytoplasm</keyword>
<dbReference type="SUPFAM" id="SSF90096">
    <property type="entry name" value="Subunits of heterodimeric actin filament capping protein Capz"/>
    <property type="match status" value="1"/>
</dbReference>
<dbReference type="AlphaFoldDB" id="A0A7E4W3Q9"/>
<reference evidence="9" key="2">
    <citation type="submission" date="2020-10" db="UniProtKB">
        <authorList>
            <consortium name="WormBaseParasite"/>
        </authorList>
    </citation>
    <scope>IDENTIFICATION</scope>
</reference>
<evidence type="ECO:0000256" key="3">
    <source>
        <dbReference type="ARBA" id="ARBA00022467"/>
    </source>
</evidence>
<sequence>MGEERIDSALDLMRRMPPKNCAKNLADLCELVPDLMQDLLSLIDQPLKVRKDKVNGREYILCDYNRDGDSYRSPWSNSYDPPLEDGVMPSEKLRKLEVLANVAFEAYVDMYYEGGLSNVYLWDLDAGFAGVVCIKKTADGGKGSWEALHVVEVREKTNRLSHYKLTSTIMLWLDTEDGSGRMELGGSLTRQNETDLPVSDQTPHIYNIGRQIEDLETKMRGMLSDVYFGKMRQILNDVRTLETQADLKNREELADDLMKRVTNSK</sequence>
<dbReference type="GO" id="GO:0005737">
    <property type="term" value="C:cytoplasm"/>
    <property type="evidence" value="ECO:0007669"/>
    <property type="project" value="InterPro"/>
</dbReference>
<evidence type="ECO:0000256" key="2">
    <source>
        <dbReference type="ARBA" id="ARBA00006039"/>
    </source>
</evidence>
<keyword evidence="8" id="KW-1185">Reference proteome</keyword>
<dbReference type="InterPro" id="IPR043175">
    <property type="entry name" value="CAPZB_N"/>
</dbReference>
<comment type="subunit">
    <text evidence="7">Heterodimer of an alpha and a beta subunit.</text>
</comment>
<protein>
    <recommendedName>
        <fullName evidence="7">F-actin-capping protein subunit beta</fullName>
    </recommendedName>
</protein>
<dbReference type="GO" id="GO:0051015">
    <property type="term" value="F:actin filament binding"/>
    <property type="evidence" value="ECO:0007669"/>
    <property type="project" value="TreeGrafter"/>
</dbReference>
<name>A0A7E4W3Q9_PANRE</name>
<keyword evidence="6 7" id="KW-0206">Cytoskeleton</keyword>
<dbReference type="PANTHER" id="PTHR10619">
    <property type="entry name" value="F-ACTIN-CAPPING PROTEIN SUBUNIT BETA"/>
    <property type="match status" value="1"/>
</dbReference>
<dbReference type="GO" id="GO:0010591">
    <property type="term" value="P:regulation of lamellipodium assembly"/>
    <property type="evidence" value="ECO:0007669"/>
    <property type="project" value="TreeGrafter"/>
</dbReference>
<comment type="subcellular location">
    <subcellularLocation>
        <location evidence="1 7">Cytoplasm</location>
        <location evidence="1 7">Cytoskeleton</location>
    </subcellularLocation>
</comment>
<evidence type="ECO:0000256" key="7">
    <source>
        <dbReference type="RuleBase" id="RU365078"/>
    </source>
</evidence>
<dbReference type="GO" id="GO:0051490">
    <property type="term" value="P:negative regulation of filopodium assembly"/>
    <property type="evidence" value="ECO:0007669"/>
    <property type="project" value="TreeGrafter"/>
</dbReference>
<dbReference type="PROSITE" id="PS00231">
    <property type="entry name" value="F_ACTIN_CAPPING_BETA"/>
    <property type="match status" value="1"/>
</dbReference>
<comment type="function">
    <text evidence="7">F-actin-capping proteins bind in a Ca(2+)-independent manner to the fast growing ends of actin filaments (barbed end) thereby blocking the exchange of subunits at these ends. Unlike other capping proteins (such as gelsolin and severin), these proteins do not sever actin filaments.</text>
</comment>
<evidence type="ECO:0000256" key="1">
    <source>
        <dbReference type="ARBA" id="ARBA00004245"/>
    </source>
</evidence>
<reference evidence="8" key="1">
    <citation type="journal article" date="2013" name="Genetics">
        <title>The draft genome and transcriptome of Panagrellus redivivus are shaped by the harsh demands of a free-living lifestyle.</title>
        <authorList>
            <person name="Srinivasan J."/>
            <person name="Dillman A.R."/>
            <person name="Macchietto M.G."/>
            <person name="Heikkinen L."/>
            <person name="Lakso M."/>
            <person name="Fracchia K.M."/>
            <person name="Antoshechkin I."/>
            <person name="Mortazavi A."/>
            <person name="Wong G."/>
            <person name="Sternberg P.W."/>
        </authorList>
    </citation>
    <scope>NUCLEOTIDE SEQUENCE [LARGE SCALE GENOMIC DNA]</scope>
    <source>
        <strain evidence="8">MT8872</strain>
    </source>
</reference>
<dbReference type="FunFam" id="1.20.58.570:FF:000001">
    <property type="entry name" value="F-actin-capping protein subunit beta"/>
    <property type="match status" value="1"/>
</dbReference>
<organism evidence="8 9">
    <name type="scientific">Panagrellus redivivus</name>
    <name type="common">Microworm</name>
    <dbReference type="NCBI Taxonomy" id="6233"/>
    <lineage>
        <taxon>Eukaryota</taxon>
        <taxon>Metazoa</taxon>
        <taxon>Ecdysozoa</taxon>
        <taxon>Nematoda</taxon>
        <taxon>Chromadorea</taxon>
        <taxon>Rhabditida</taxon>
        <taxon>Tylenchina</taxon>
        <taxon>Panagrolaimomorpha</taxon>
        <taxon>Panagrolaimoidea</taxon>
        <taxon>Panagrolaimidae</taxon>
        <taxon>Panagrellus</taxon>
    </lineage>
</organism>
<evidence type="ECO:0000313" key="9">
    <source>
        <dbReference type="WBParaSite" id="Pan_g6668.t1"/>
    </source>
</evidence>
<dbReference type="GO" id="GO:0008290">
    <property type="term" value="C:F-actin capping protein complex"/>
    <property type="evidence" value="ECO:0007669"/>
    <property type="project" value="UniProtKB-UniRule"/>
</dbReference>
<dbReference type="InterPro" id="IPR042276">
    <property type="entry name" value="CapZ_alpha/beta_2"/>
</dbReference>
<evidence type="ECO:0000313" key="8">
    <source>
        <dbReference type="Proteomes" id="UP000492821"/>
    </source>
</evidence>
<dbReference type="InterPro" id="IPR037282">
    <property type="entry name" value="CapZ_alpha/beta"/>
</dbReference>
<dbReference type="PRINTS" id="PR00192">
    <property type="entry name" value="FACTINCAPB"/>
</dbReference>
<comment type="similarity">
    <text evidence="2 7">Belongs to the F-actin-capping protein beta subunit family.</text>
</comment>
<dbReference type="Gene3D" id="3.90.1150.210">
    <property type="entry name" value="F-actin capping protein, beta subunit"/>
    <property type="match status" value="1"/>
</dbReference>
<dbReference type="Pfam" id="PF01115">
    <property type="entry name" value="F_actin_cap_B"/>
    <property type="match status" value="1"/>
</dbReference>
<dbReference type="InterPro" id="IPR019771">
    <property type="entry name" value="F-actin_capping_bsu_CS"/>
</dbReference>
<dbReference type="InterPro" id="IPR001698">
    <property type="entry name" value="CAPZB"/>
</dbReference>
<accession>A0A7E4W3Q9</accession>
<evidence type="ECO:0000256" key="5">
    <source>
        <dbReference type="ARBA" id="ARBA00023203"/>
    </source>
</evidence>
<evidence type="ECO:0000256" key="6">
    <source>
        <dbReference type="ARBA" id="ARBA00023212"/>
    </source>
</evidence>
<keyword evidence="3 7" id="KW-0117">Actin capping</keyword>
<evidence type="ECO:0000256" key="4">
    <source>
        <dbReference type="ARBA" id="ARBA00022490"/>
    </source>
</evidence>
<dbReference type="PANTHER" id="PTHR10619:SF0">
    <property type="entry name" value="F-ACTIN-CAPPING PROTEIN SUBUNIT BETA ISOFORMS 1 AND 2"/>
    <property type="match status" value="1"/>
</dbReference>
<proteinExistence type="inferred from homology"/>
<dbReference type="WBParaSite" id="Pan_g6668.t1">
    <property type="protein sequence ID" value="Pan_g6668.t1"/>
    <property type="gene ID" value="Pan_g6668"/>
</dbReference>
<keyword evidence="5 7" id="KW-0009">Actin-binding</keyword>
<dbReference type="Proteomes" id="UP000492821">
    <property type="component" value="Unassembled WGS sequence"/>
</dbReference>
<dbReference type="GO" id="GO:0030036">
    <property type="term" value="P:actin cytoskeleton organization"/>
    <property type="evidence" value="ECO:0007669"/>
    <property type="project" value="InterPro"/>
</dbReference>